<organism evidence="1 2">
    <name type="scientific">Seminavis robusta</name>
    <dbReference type="NCBI Taxonomy" id="568900"/>
    <lineage>
        <taxon>Eukaryota</taxon>
        <taxon>Sar</taxon>
        <taxon>Stramenopiles</taxon>
        <taxon>Ochrophyta</taxon>
        <taxon>Bacillariophyta</taxon>
        <taxon>Bacillariophyceae</taxon>
        <taxon>Bacillariophycidae</taxon>
        <taxon>Naviculales</taxon>
        <taxon>Naviculaceae</taxon>
        <taxon>Seminavis</taxon>
    </lineage>
</organism>
<dbReference type="Gene3D" id="6.10.140.530">
    <property type="match status" value="1"/>
</dbReference>
<dbReference type="Proteomes" id="UP001153069">
    <property type="component" value="Unassembled WGS sequence"/>
</dbReference>
<sequence length="353" mass="40608">MTSSSTGPPLILSPEVFRARFAILRKHYERNGHCRGVKNGRITDFTSMVRSGTIQLAPWQRGALESIEFDFETHRQKAEWLATFYMLSHLLRMGHTIDDKMKQWIHTQKLRHLHNKLSKDRVALLNNIHFDSIPHMLQDVVEEPRNSSDNTGIFLGTTPCHSGSPTGATTSLPAQSPFGAAHVIPREKRTAWDSYFQALRTNIAADLVDADLRTWIREQQVNYHSLTEYRRERLKEIGLGSSDHEDKLQRKRTKGMNQRTLYWDDMWEDLKACRDHHGNDWLSTVPEELGKWLRRQRLLLDSDQLSDARQAKLASIGIVPIYEEGVSALATKKSHDPLTMTAPHQGIRRVSLY</sequence>
<dbReference type="PANTHER" id="PTHR33418">
    <property type="entry name" value="HELICASE-ASSOCIATED"/>
    <property type="match status" value="1"/>
</dbReference>
<comment type="caution">
    <text evidence="1">The sequence shown here is derived from an EMBL/GenBank/DDBJ whole genome shotgun (WGS) entry which is preliminary data.</text>
</comment>
<name>A0A9N8HEF4_9STRA</name>
<dbReference type="EMBL" id="CAICTM010000403">
    <property type="protein sequence ID" value="CAB9509757.1"/>
    <property type="molecule type" value="Genomic_DNA"/>
</dbReference>
<protein>
    <recommendedName>
        <fullName evidence="3">Helicase-associated domain-containing protein</fullName>
    </recommendedName>
</protein>
<keyword evidence="2" id="KW-1185">Reference proteome</keyword>
<proteinExistence type="predicted"/>
<evidence type="ECO:0000313" key="2">
    <source>
        <dbReference type="Proteomes" id="UP001153069"/>
    </source>
</evidence>
<evidence type="ECO:0008006" key="3">
    <source>
        <dbReference type="Google" id="ProtNLM"/>
    </source>
</evidence>
<accession>A0A9N8HEF4</accession>
<reference evidence="1" key="1">
    <citation type="submission" date="2020-06" db="EMBL/GenBank/DDBJ databases">
        <authorList>
            <consortium name="Plant Systems Biology data submission"/>
        </authorList>
    </citation>
    <scope>NUCLEOTIDE SEQUENCE</scope>
    <source>
        <strain evidence="1">D6</strain>
    </source>
</reference>
<dbReference type="PANTHER" id="PTHR33418:SF1">
    <property type="entry name" value="HELICASE-ASSOCIATED DOMAIN-CONTAINING PROTEIN"/>
    <property type="match status" value="1"/>
</dbReference>
<gene>
    <name evidence="1" type="ORF">SEMRO_404_G135860.1</name>
</gene>
<evidence type="ECO:0000313" key="1">
    <source>
        <dbReference type="EMBL" id="CAB9509757.1"/>
    </source>
</evidence>
<dbReference type="AlphaFoldDB" id="A0A9N8HEF4"/>